<proteinExistence type="predicted"/>
<protein>
    <submittedName>
        <fullName evidence="1">Uncharacterized protein</fullName>
    </submittedName>
</protein>
<dbReference type="PROSITE" id="PS51257">
    <property type="entry name" value="PROKAR_LIPOPROTEIN"/>
    <property type="match status" value="1"/>
</dbReference>
<dbReference type="EMBL" id="SNRY01011988">
    <property type="protein sequence ID" value="KAA6303864.1"/>
    <property type="molecule type" value="Genomic_DNA"/>
</dbReference>
<organism evidence="1">
    <name type="scientific">termite gut metagenome</name>
    <dbReference type="NCBI Taxonomy" id="433724"/>
    <lineage>
        <taxon>unclassified sequences</taxon>
        <taxon>metagenomes</taxon>
        <taxon>organismal metagenomes</taxon>
    </lineage>
</organism>
<name>A0A5J4P5U3_9ZZZZ</name>
<evidence type="ECO:0000313" key="1">
    <source>
        <dbReference type="EMBL" id="KAA6303864.1"/>
    </source>
</evidence>
<dbReference type="AlphaFoldDB" id="A0A5J4P5U3"/>
<comment type="caution">
    <text evidence="1">The sequence shown here is derived from an EMBL/GenBank/DDBJ whole genome shotgun (WGS) entry which is preliminary data.</text>
</comment>
<feature type="non-terminal residue" evidence="1">
    <location>
        <position position="49"/>
    </location>
</feature>
<gene>
    <name evidence="1" type="ORF">EZS27_044494</name>
</gene>
<accession>A0A5J4P5U3</accession>
<sequence length="49" mass="5587">MKKCFIFWKYFLVALPLFVWTACSEEKEEPVAEPVFELINSADGAIAFG</sequence>
<reference evidence="1" key="1">
    <citation type="submission" date="2019-03" db="EMBL/GenBank/DDBJ databases">
        <title>Single cell metagenomics reveals metabolic interactions within the superorganism composed of flagellate Streblomastix strix and complex community of Bacteroidetes bacteria on its surface.</title>
        <authorList>
            <person name="Treitli S.C."/>
            <person name="Kolisko M."/>
            <person name="Husnik F."/>
            <person name="Keeling P."/>
            <person name="Hampl V."/>
        </authorList>
    </citation>
    <scope>NUCLEOTIDE SEQUENCE</scope>
    <source>
        <strain evidence="1">STM</strain>
    </source>
</reference>